<reference evidence="1 2" key="2">
    <citation type="journal article" date="2022" name="Mar. Drugs">
        <title>Bioassay-Guided Fractionation Leads to the Detection of Cholic Acid Generated by the Rare Thalassomonas sp.</title>
        <authorList>
            <person name="Pheiffer F."/>
            <person name="Schneider Y.K."/>
            <person name="Hansen E.H."/>
            <person name="Andersen J.H."/>
            <person name="Isaksson J."/>
            <person name="Busche T."/>
            <person name="R C."/>
            <person name="Kalinowski J."/>
            <person name="Zyl L.V."/>
            <person name="Trindade M."/>
        </authorList>
    </citation>
    <scope>NUCLEOTIDE SEQUENCE [LARGE SCALE GENOMIC DNA]</scope>
    <source>
        <strain evidence="1 2">XOM25</strain>
    </source>
</reference>
<organism evidence="1 2">
    <name type="scientific">Thalassomonas viridans</name>
    <dbReference type="NCBI Taxonomy" id="137584"/>
    <lineage>
        <taxon>Bacteria</taxon>
        <taxon>Pseudomonadati</taxon>
        <taxon>Pseudomonadota</taxon>
        <taxon>Gammaproteobacteria</taxon>
        <taxon>Alteromonadales</taxon>
        <taxon>Colwelliaceae</taxon>
        <taxon>Thalassomonas</taxon>
    </lineage>
</organism>
<keyword evidence="2" id="KW-1185">Reference proteome</keyword>
<proteinExistence type="predicted"/>
<dbReference type="RefSeq" id="WP_044838081.1">
    <property type="nucleotide sequence ID" value="NZ_CP059733.1"/>
</dbReference>
<evidence type="ECO:0000313" key="1">
    <source>
        <dbReference type="EMBL" id="WDE05557.1"/>
    </source>
</evidence>
<sequence length="174" mass="19849">MNTEPYQVDPALRDAFNHLAESGKYTSKEIELVTNTVMPVKAFLQVNSEVSHFFTDLDWASFYGNLLQPAKYSQSLESLSEIQEEALKKFSAGQRHLVETITHDSEEFMQVNVEADEPQQLIAGYMDQGLKAYDDIKQEMIGQTKAFSEMNSAYMAWMQQTLELFGQGKDSNRQ</sequence>
<dbReference type="EMBL" id="CP059733">
    <property type="protein sequence ID" value="WDE05557.1"/>
    <property type="molecule type" value="Genomic_DNA"/>
</dbReference>
<protein>
    <submittedName>
        <fullName evidence="1">Uncharacterized protein</fullName>
    </submittedName>
</protein>
<name>A0AAE9Z3D6_9GAMM</name>
<gene>
    <name evidence="1" type="ORF">SG34_001010</name>
</gene>
<dbReference type="AlphaFoldDB" id="A0AAE9Z3D6"/>
<dbReference type="KEGG" id="tvd:SG34_001010"/>
<accession>A0AAE9Z3D6</accession>
<reference evidence="1 2" key="1">
    <citation type="journal article" date="2015" name="Genome Announc.">
        <title>Draft Genome Sequences of Marine Isolates of Thalassomonas viridans and Thalassomonas actiniarum.</title>
        <authorList>
            <person name="Olonade I."/>
            <person name="van Zyl L.J."/>
            <person name="Trindade M."/>
        </authorList>
    </citation>
    <scope>NUCLEOTIDE SEQUENCE [LARGE SCALE GENOMIC DNA]</scope>
    <source>
        <strain evidence="1 2">XOM25</strain>
    </source>
</reference>
<evidence type="ECO:0000313" key="2">
    <source>
        <dbReference type="Proteomes" id="UP000032352"/>
    </source>
</evidence>
<dbReference type="Proteomes" id="UP000032352">
    <property type="component" value="Chromosome"/>
</dbReference>